<proteinExistence type="predicted"/>
<dbReference type="OrthoDB" id="6137082at2759"/>
<keyword evidence="1" id="KW-0479">Metal-binding</keyword>
<dbReference type="PROSITE" id="PS50119">
    <property type="entry name" value="ZF_BBOX"/>
    <property type="match status" value="2"/>
</dbReference>
<dbReference type="InterPro" id="IPR047153">
    <property type="entry name" value="TRIM45/56/19-like"/>
</dbReference>
<dbReference type="CDD" id="cd19757">
    <property type="entry name" value="Bbox1"/>
    <property type="match status" value="1"/>
</dbReference>
<dbReference type="GO" id="GO:0061630">
    <property type="term" value="F:ubiquitin protein ligase activity"/>
    <property type="evidence" value="ECO:0007669"/>
    <property type="project" value="TreeGrafter"/>
</dbReference>
<dbReference type="Pfam" id="PF00643">
    <property type="entry name" value="zf-B_box"/>
    <property type="match status" value="1"/>
</dbReference>
<feature type="domain" description="B box-type" evidence="2">
    <location>
        <begin position="5"/>
        <end position="51"/>
    </location>
</feature>
<dbReference type="PANTHER" id="PTHR25462">
    <property type="entry name" value="BONUS, ISOFORM C-RELATED"/>
    <property type="match status" value="1"/>
</dbReference>
<evidence type="ECO:0000313" key="4">
    <source>
        <dbReference type="Proteomes" id="UP000683360"/>
    </source>
</evidence>
<dbReference type="SUPFAM" id="SSF57845">
    <property type="entry name" value="B-box zinc-binding domain"/>
    <property type="match status" value="1"/>
</dbReference>
<dbReference type="AlphaFoldDB" id="A0A8S3TJQ0"/>
<reference evidence="3" key="1">
    <citation type="submission" date="2021-03" db="EMBL/GenBank/DDBJ databases">
        <authorList>
            <person name="Bekaert M."/>
        </authorList>
    </citation>
    <scope>NUCLEOTIDE SEQUENCE</scope>
</reference>
<evidence type="ECO:0000313" key="3">
    <source>
        <dbReference type="EMBL" id="CAG2229161.1"/>
    </source>
</evidence>
<evidence type="ECO:0000256" key="1">
    <source>
        <dbReference type="PROSITE-ProRule" id="PRU00024"/>
    </source>
</evidence>
<name>A0A8S3TJQ0_MYTED</name>
<organism evidence="3 4">
    <name type="scientific">Mytilus edulis</name>
    <name type="common">Blue mussel</name>
    <dbReference type="NCBI Taxonomy" id="6550"/>
    <lineage>
        <taxon>Eukaryota</taxon>
        <taxon>Metazoa</taxon>
        <taxon>Spiralia</taxon>
        <taxon>Lophotrochozoa</taxon>
        <taxon>Mollusca</taxon>
        <taxon>Bivalvia</taxon>
        <taxon>Autobranchia</taxon>
        <taxon>Pteriomorphia</taxon>
        <taxon>Mytilida</taxon>
        <taxon>Mytiloidea</taxon>
        <taxon>Mytilidae</taxon>
        <taxon>Mytilinae</taxon>
        <taxon>Mytilus</taxon>
    </lineage>
</organism>
<dbReference type="PANTHER" id="PTHR25462:SF296">
    <property type="entry name" value="MEIOTIC P26, ISOFORM F"/>
    <property type="match status" value="1"/>
</dbReference>
<keyword evidence="4" id="KW-1185">Reference proteome</keyword>
<dbReference type="GO" id="GO:0008270">
    <property type="term" value="F:zinc ion binding"/>
    <property type="evidence" value="ECO:0007669"/>
    <property type="project" value="UniProtKB-KW"/>
</dbReference>
<dbReference type="InterPro" id="IPR000315">
    <property type="entry name" value="Znf_B-box"/>
</dbReference>
<dbReference type="Gene3D" id="3.30.160.60">
    <property type="entry name" value="Classic Zinc Finger"/>
    <property type="match status" value="1"/>
</dbReference>
<dbReference type="EMBL" id="CAJPWZ010002016">
    <property type="protein sequence ID" value="CAG2229161.1"/>
    <property type="molecule type" value="Genomic_DNA"/>
</dbReference>
<keyword evidence="1" id="KW-0863">Zinc-finger</keyword>
<keyword evidence="1" id="KW-0862">Zinc</keyword>
<comment type="caution">
    <text evidence="3">The sequence shown here is derived from an EMBL/GenBank/DDBJ whole genome shotgun (WGS) entry which is preliminary data.</text>
</comment>
<evidence type="ECO:0000259" key="2">
    <source>
        <dbReference type="PROSITE" id="PS50119"/>
    </source>
</evidence>
<dbReference type="SMART" id="SM00336">
    <property type="entry name" value="BBOX"/>
    <property type="match status" value="2"/>
</dbReference>
<feature type="domain" description="B box-type" evidence="2">
    <location>
        <begin position="56"/>
        <end position="96"/>
    </location>
</feature>
<dbReference type="Proteomes" id="UP000683360">
    <property type="component" value="Unassembled WGS sequence"/>
</dbReference>
<accession>A0A8S3TJQ0</accession>
<gene>
    <name evidence="3" type="ORF">MEDL_41984</name>
</gene>
<protein>
    <recommendedName>
        <fullName evidence="2">B box-type domain-containing protein</fullName>
    </recommendedName>
</protein>
<sequence>MMAQSAIRTCEICNQATGIDYCQECQQLFCDNCKLMHLRMKLSRNHTFKDVDHPEVKLALCEEHEWPYILFCETCNSLICKKCVIKNHKSHKFEDITVEKISKQQKIVSEQLERFSKGIKEEQCKVSVVKGNMQNHGNHYEKIREAISCRGKTIKSYVDEIVDSLSRKILETEHKQQQEGNAYIDAIQKVNKTIDELKLKQRKITKRKKWRCAIEIIAKISKGQ</sequence>